<accession>M9X8U0</accession>
<dbReference type="Proteomes" id="UP000013026">
    <property type="component" value="Chromosome"/>
</dbReference>
<evidence type="ECO:0000313" key="2">
    <source>
        <dbReference type="Proteomes" id="UP000013026"/>
    </source>
</evidence>
<dbReference type="KEGG" id="mre:K649_07880"/>
<dbReference type="PATRIC" id="fig|504728.9.peg.1624"/>
<dbReference type="EMBL" id="CP005385">
    <property type="protein sequence ID" value="AGK04871.1"/>
    <property type="molecule type" value="Genomic_DNA"/>
</dbReference>
<dbReference type="AlphaFoldDB" id="M9X8U0"/>
<sequence>MIMHELYTNAPAHWPKVRLEGLINSNAPEVRAANRLIFATTIETLFRKSGIQVLEADVLRLTREGVLEIPLRVRAEDGEYDLFFYPVADEKAAAHYVAVQELAQRWGRIRPIYYSTDDLLSIYPETLEPVTYRDRLFIQASLSAPKGQYAMWWAAQEGEQFHYSPTFDLIDRIYREINGLEMRAFALILLELGMIQEEYEFTASTLPDSTVEIPVEGPEGVPIIISFSQHRGVRFHFHMERASAEYRDLFLNLFLLRLKTWRKEAALEHIKRLDSPAYIWWRELGKRLRLSTGSSEYAIRAVGSVKR</sequence>
<dbReference type="STRING" id="504728.K649_07880"/>
<dbReference type="eggNOG" id="ENOG502ZT2F">
    <property type="taxonomic scope" value="Bacteria"/>
</dbReference>
<name>M9X8U0_MEIRD</name>
<protein>
    <submittedName>
        <fullName evidence="1">Uncharacterized protein</fullName>
    </submittedName>
</protein>
<organism evidence="1 2">
    <name type="scientific">Meiothermus ruber (strain ATCC 35948 / DSM 1279 / VKM B-1258 / 21)</name>
    <name type="common">Thermus ruber</name>
    <dbReference type="NCBI Taxonomy" id="504728"/>
    <lineage>
        <taxon>Bacteria</taxon>
        <taxon>Thermotogati</taxon>
        <taxon>Deinococcota</taxon>
        <taxon>Deinococci</taxon>
        <taxon>Thermales</taxon>
        <taxon>Thermaceae</taxon>
        <taxon>Meiothermus</taxon>
    </lineage>
</organism>
<proteinExistence type="predicted"/>
<gene>
    <name evidence="1" type="ORF">K649_07880</name>
</gene>
<reference evidence="1 2" key="1">
    <citation type="submission" date="2013-04" db="EMBL/GenBank/DDBJ databases">
        <authorList>
            <person name="Chin J."/>
            <person name="Alexander D.H."/>
            <person name="Marks P."/>
            <person name="Korlach J."/>
            <person name="Clum A."/>
            <person name="Copeland A."/>
        </authorList>
    </citation>
    <scope>NUCLEOTIDE SEQUENCE [LARGE SCALE GENOMIC DNA]</scope>
    <source>
        <strain evidence="2">ATCC 35948 / DSM 1279 / VKM B-1258 / 21</strain>
    </source>
</reference>
<evidence type="ECO:0000313" key="1">
    <source>
        <dbReference type="EMBL" id="AGK04871.1"/>
    </source>
</evidence>